<evidence type="ECO:0000256" key="1">
    <source>
        <dbReference type="SAM" id="MobiDB-lite"/>
    </source>
</evidence>
<proteinExistence type="predicted"/>
<gene>
    <name evidence="2" type="ORF">BcDW1_8319</name>
</gene>
<reference evidence="3" key="1">
    <citation type="journal article" date="2013" name="Genome Announc.">
        <title>Draft genome sequence of Botrytis cinerea BcDW1, inoculum for noble rot of grape berries.</title>
        <authorList>
            <person name="Blanco-Ulate B."/>
            <person name="Allen G."/>
            <person name="Powell A.L."/>
            <person name="Cantu D."/>
        </authorList>
    </citation>
    <scope>NUCLEOTIDE SEQUENCE [LARGE SCALE GENOMIC DNA]</scope>
    <source>
        <strain evidence="3">BcDW1</strain>
    </source>
</reference>
<accession>M7THV9</accession>
<dbReference type="EMBL" id="KB708020">
    <property type="protein sequence ID" value="EMR83086.1"/>
    <property type="molecule type" value="Genomic_DNA"/>
</dbReference>
<name>M7THV9_BOTF1</name>
<protein>
    <submittedName>
        <fullName evidence="2">Uncharacterized protein</fullName>
    </submittedName>
</protein>
<evidence type="ECO:0000313" key="2">
    <source>
        <dbReference type="EMBL" id="EMR83086.1"/>
    </source>
</evidence>
<dbReference type="AlphaFoldDB" id="M7THV9"/>
<dbReference type="OrthoDB" id="3527058at2759"/>
<feature type="region of interest" description="Disordered" evidence="1">
    <location>
        <begin position="187"/>
        <end position="215"/>
    </location>
</feature>
<dbReference type="Proteomes" id="UP000012045">
    <property type="component" value="Unassembled WGS sequence"/>
</dbReference>
<dbReference type="HOGENOM" id="CLU_780726_0_0_1"/>
<sequence>MSESLHTIELSISMFVKNEYEELSIKTSKIHYITDGHILRFECHDVDASEIWATPNSPTTKATSKATLENLSQPDKIMLFFAMVVMEFECEDLLNPDVVPVDEIPEFRFVFDGKWKKPDDLIICPRLRSRGFYPLMVYYQKNPVLKHTLLNREKKTENRYEPVRTKGLQDVEAYKAFTDRRYAKYRSTGGTARSDQFERSRKHRSEPKPPVPLFGQSRSLEQKINKETFAYRLSMDSPAGARISQETFTTGSMYSLFPSTCTDIELVAPPPSFNQPELSHFNPRENTWGKAESDLLISQIGSWGTNGEPWKLLDEEQHNSVHGANRREDYEQWQRNRAGHEKCKMGLFFKGMGRD</sequence>
<organism evidence="2 3">
    <name type="scientific">Botryotinia fuckeliana (strain BcDW1)</name>
    <name type="common">Noble rot fungus</name>
    <name type="synonym">Botrytis cinerea</name>
    <dbReference type="NCBI Taxonomy" id="1290391"/>
    <lineage>
        <taxon>Eukaryota</taxon>
        <taxon>Fungi</taxon>
        <taxon>Dikarya</taxon>
        <taxon>Ascomycota</taxon>
        <taxon>Pezizomycotina</taxon>
        <taxon>Leotiomycetes</taxon>
        <taxon>Helotiales</taxon>
        <taxon>Sclerotiniaceae</taxon>
        <taxon>Botrytis</taxon>
    </lineage>
</organism>
<evidence type="ECO:0000313" key="3">
    <source>
        <dbReference type="Proteomes" id="UP000012045"/>
    </source>
</evidence>